<dbReference type="STRING" id="931890.G8JM06"/>
<dbReference type="KEGG" id="erc:Ecym_1007"/>
<reference evidence="2" key="1">
    <citation type="journal article" date="2012" name="G3 (Bethesda)">
        <title>Pichia sorbitophila, an interspecies yeast hybrid reveals early steps of genome resolution following polyploidization.</title>
        <authorList>
            <person name="Leh Louis V."/>
            <person name="Despons L."/>
            <person name="Friedrich A."/>
            <person name="Martin T."/>
            <person name="Durrens P."/>
            <person name="Casaregola S."/>
            <person name="Neuveglise C."/>
            <person name="Fairhead C."/>
            <person name="Marck C."/>
            <person name="Cruz J.A."/>
            <person name="Straub M.L."/>
            <person name="Kugler V."/>
            <person name="Sacerdot C."/>
            <person name="Uzunov Z."/>
            <person name="Thierry A."/>
            <person name="Weiss S."/>
            <person name="Bleykasten C."/>
            <person name="De Montigny J."/>
            <person name="Jacques N."/>
            <person name="Jung P."/>
            <person name="Lemaire M."/>
            <person name="Mallet S."/>
            <person name="Morel G."/>
            <person name="Richard G.F."/>
            <person name="Sarkar A."/>
            <person name="Savel G."/>
            <person name="Schacherer J."/>
            <person name="Seret M.L."/>
            <person name="Talla E."/>
            <person name="Samson G."/>
            <person name="Jubin C."/>
            <person name="Poulain J."/>
            <person name="Vacherie B."/>
            <person name="Barbe V."/>
            <person name="Pelletier E."/>
            <person name="Sherman D.J."/>
            <person name="Westhof E."/>
            <person name="Weissenbach J."/>
            <person name="Baret P.V."/>
            <person name="Wincker P."/>
            <person name="Gaillardin C."/>
            <person name="Dujon B."/>
            <person name="Souciet J.L."/>
        </authorList>
    </citation>
    <scope>NUCLEOTIDE SEQUENCE [LARGE SCALE GENOMIC DNA]</scope>
    <source>
        <strain evidence="2">CBS 270.75 / DBVPG 7215 / KCTC 17166 / NRRL Y-17582</strain>
    </source>
</reference>
<evidence type="ECO:0000313" key="1">
    <source>
        <dbReference type="EMBL" id="AET37266.1"/>
    </source>
</evidence>
<accession>G8JM06</accession>
<proteinExistence type="predicted"/>
<dbReference type="GeneID" id="11470373"/>
<gene>
    <name evidence="1" type="ordered locus">Ecym_1007</name>
</gene>
<dbReference type="HOGENOM" id="CLU_591868_0_0_1"/>
<dbReference type="Pfam" id="PF17321">
    <property type="entry name" value="Vac17"/>
    <property type="match status" value="1"/>
</dbReference>
<keyword evidence="2" id="KW-1185">Reference proteome</keyword>
<dbReference type="Proteomes" id="UP000006790">
    <property type="component" value="Chromosome 1"/>
</dbReference>
<sequence length="462" mass="52418">MLVSEYEIHRLLTRCQESLVDLNLHIQMSWSLFELAQDCGGSECNGHNCDICRYTCRSAVQQSCGDQRTEQMRRYQSSMAHLMSLSIRAQFLIDKFHKGGSGYQIDLDTVKKLGSEFEDISHNLCFLEPNKVFDKNHTRFRSSEYPAPFQLRPLKLLQRIRNPSENESKDNLRIYEGSAPQRDNPSFDLNSSLSSLHGLVVGADFSVIRQGLMNWNSFEMHIPNVDALMPQNLNFQEKSEFSTPFFDSLECNSDDETVMSISRLDLDTCSFVSASSQSKRFSISDYDRIACRHGSTIEVLGTPPFFNLNHNIQELARTAIVGSSYVCSFSTRYKMNHFKKAVTSRDLLTKFVEPVTTTKPLPAAKENHLHWWPIINLSGILTKCKIRNHGNPVTSESCPHEETSETANQILKHTGKSTLENQAHIRSEVSQCSLFLEPNGSKFVHQFGGEQVVCSEISYSSL</sequence>
<organism evidence="1 2">
    <name type="scientific">Eremothecium cymbalariae (strain CBS 270.75 / DBVPG 7215 / KCTC 17166 / NRRL Y-17582)</name>
    <name type="common">Yeast</name>
    <dbReference type="NCBI Taxonomy" id="931890"/>
    <lineage>
        <taxon>Eukaryota</taxon>
        <taxon>Fungi</taxon>
        <taxon>Dikarya</taxon>
        <taxon>Ascomycota</taxon>
        <taxon>Saccharomycotina</taxon>
        <taxon>Saccharomycetes</taxon>
        <taxon>Saccharomycetales</taxon>
        <taxon>Saccharomycetaceae</taxon>
        <taxon>Eremothecium</taxon>
    </lineage>
</organism>
<name>G8JM06_ERECY</name>
<dbReference type="RefSeq" id="XP_003644083.1">
    <property type="nucleotide sequence ID" value="XM_003644035.1"/>
</dbReference>
<dbReference type="GO" id="GO:0043495">
    <property type="term" value="F:protein-membrane adaptor activity"/>
    <property type="evidence" value="ECO:0007669"/>
    <property type="project" value="InterPro"/>
</dbReference>
<dbReference type="GO" id="GO:0000011">
    <property type="term" value="P:vacuole inheritance"/>
    <property type="evidence" value="ECO:0007669"/>
    <property type="project" value="InterPro"/>
</dbReference>
<dbReference type="InterPro" id="IPR035293">
    <property type="entry name" value="Vac17"/>
</dbReference>
<protein>
    <submittedName>
        <fullName evidence="1">Uncharacterized protein</fullName>
    </submittedName>
</protein>
<dbReference type="EMBL" id="CP002497">
    <property type="protein sequence ID" value="AET37266.1"/>
    <property type="molecule type" value="Genomic_DNA"/>
</dbReference>
<evidence type="ECO:0000313" key="2">
    <source>
        <dbReference type="Proteomes" id="UP000006790"/>
    </source>
</evidence>
<dbReference type="InParanoid" id="G8JM06"/>
<dbReference type="AlphaFoldDB" id="G8JM06"/>